<dbReference type="SUPFAM" id="SSF50956">
    <property type="entry name" value="Thermostable phytase (3-phytase)"/>
    <property type="match status" value="2"/>
</dbReference>
<dbReference type="RefSeq" id="WP_353874595.1">
    <property type="nucleotide sequence ID" value="NZ_JBEVCJ010000006.1"/>
</dbReference>
<protein>
    <submittedName>
        <fullName evidence="2">Phytase</fullName>
    </submittedName>
</protein>
<dbReference type="Proteomes" id="UP001548189">
    <property type="component" value="Unassembled WGS sequence"/>
</dbReference>
<gene>
    <name evidence="2" type="ORF">ABVT43_07590</name>
</gene>
<dbReference type="Gene3D" id="2.120.10.30">
    <property type="entry name" value="TolB, C-terminal domain"/>
    <property type="match status" value="2"/>
</dbReference>
<evidence type="ECO:0000259" key="1">
    <source>
        <dbReference type="PROSITE" id="PS51662"/>
    </source>
</evidence>
<evidence type="ECO:0000313" key="2">
    <source>
        <dbReference type="EMBL" id="MET1254981.1"/>
    </source>
</evidence>
<feature type="domain" description="BPP" evidence="1">
    <location>
        <begin position="297"/>
        <end position="649"/>
    </location>
</feature>
<dbReference type="InterPro" id="IPR003431">
    <property type="entry name" value="B-propeller_Phytase"/>
</dbReference>
<proteinExistence type="predicted"/>
<dbReference type="InterPro" id="IPR011042">
    <property type="entry name" value="6-blade_b-propeller_TolB-like"/>
</dbReference>
<sequence length="653" mass="74182">MERKYWFLNFLLCFILLPSYCLAIEDMVAVKQKKWLIISDKEGLKLTDQANQVISYYPGSYKQVDAYIINDDANENLFIGALNSLTNGIDFFEVKNNQLIRLITISELNSALEGFCFYYNQSLATLDVFLLKDQEPVEQKTVYRSYLKSVVNQSVRTIPFVGKDSRCSVNSNGQVLYIAEENIGVWQFNANAETPLKKSLVWYSSEAQLEKYPIKKIEFVDSIGLVIFQENRNVLTLLQDKASKPISIFIPFEQPIDENFTARFSYNNRLTIHSYDEERLVFSKTVSKKQLANESTVNNLESNFFTVEPTAETTPVVNWGDAADDPAVWVNHKNPQKSLILGTNKKSGLSIYNLDGSEQQYIAAGRLNNVDIRQGLELGNKSYAVAVASERNQNAMAFFLIDEQTRQTTLINTVVTGLDDVYGICLYRQSQDEQLYAIINDKQGKFNIYHIAVYPTSVEARLAGQFSVIDQPEGCVADDRRGILYIGIEDHGIWSLDINAYLRENESLQQSFLEQQNQLQQDTKNQLNPNVIPQKLFAVNELVKADIEGLALYQTANHNWLIVSSQGNDSYAIFDVNETMKYLGSFKIVANLKQEIDGASETDGLETVSFSLGEKYPDGLLVVQDGRNVMPMERQNFKLVSFKVILNNLKKKY</sequence>
<feature type="domain" description="BPP" evidence="1">
    <location>
        <begin position="1"/>
        <end position="296"/>
    </location>
</feature>
<comment type="caution">
    <text evidence="2">The sequence shown here is derived from an EMBL/GenBank/DDBJ whole genome shotgun (WGS) entry which is preliminary data.</text>
</comment>
<name>A0ABV2BSW0_9GAMM</name>
<evidence type="ECO:0000313" key="3">
    <source>
        <dbReference type="Proteomes" id="UP001548189"/>
    </source>
</evidence>
<organism evidence="2 3">
    <name type="scientific">Aliikangiella maris</name>
    <dbReference type="NCBI Taxonomy" id="3162458"/>
    <lineage>
        <taxon>Bacteria</taxon>
        <taxon>Pseudomonadati</taxon>
        <taxon>Pseudomonadota</taxon>
        <taxon>Gammaproteobacteria</taxon>
        <taxon>Oceanospirillales</taxon>
        <taxon>Pleioneaceae</taxon>
        <taxon>Aliikangiella</taxon>
    </lineage>
</organism>
<reference evidence="2 3" key="1">
    <citation type="submission" date="2024-06" db="EMBL/GenBank/DDBJ databases">
        <authorList>
            <person name="Li F."/>
        </authorList>
    </citation>
    <scope>NUCLEOTIDE SEQUENCE [LARGE SCALE GENOMIC DNA]</scope>
    <source>
        <strain evidence="2 3">GXAS 311</strain>
    </source>
</reference>
<accession>A0ABV2BSW0</accession>
<dbReference type="EMBL" id="JBEVCJ010000006">
    <property type="protein sequence ID" value="MET1254981.1"/>
    <property type="molecule type" value="Genomic_DNA"/>
</dbReference>
<dbReference type="PROSITE" id="PS51662">
    <property type="entry name" value="BP_PHYTASE"/>
    <property type="match status" value="2"/>
</dbReference>
<dbReference type="Pfam" id="PF02333">
    <property type="entry name" value="Phytase"/>
    <property type="match status" value="2"/>
</dbReference>
<keyword evidence="3" id="KW-1185">Reference proteome</keyword>